<dbReference type="InterPro" id="IPR027417">
    <property type="entry name" value="P-loop_NTPase"/>
</dbReference>
<keyword evidence="3" id="KW-0472">Membrane</keyword>
<dbReference type="Gene3D" id="3.40.50.300">
    <property type="entry name" value="P-loop containing nucleotide triphosphate hydrolases"/>
    <property type="match status" value="1"/>
</dbReference>
<protein>
    <submittedName>
        <fullName evidence="5">ATP-binding cassette domain-containing protein</fullName>
    </submittedName>
</protein>
<evidence type="ECO:0000256" key="2">
    <source>
        <dbReference type="ARBA" id="ARBA00022967"/>
    </source>
</evidence>
<organism evidence="5 6">
    <name type="scientific">Nonomuraea cypriaca</name>
    <dbReference type="NCBI Taxonomy" id="1187855"/>
    <lineage>
        <taxon>Bacteria</taxon>
        <taxon>Bacillati</taxon>
        <taxon>Actinomycetota</taxon>
        <taxon>Actinomycetes</taxon>
        <taxon>Streptosporangiales</taxon>
        <taxon>Streptosporangiaceae</taxon>
        <taxon>Nonomuraea</taxon>
    </lineage>
</organism>
<accession>A0A931A7W0</accession>
<gene>
    <name evidence="5" type="ORF">ITP53_13860</name>
</gene>
<keyword evidence="5" id="KW-0067">ATP-binding</keyword>
<dbReference type="InterPro" id="IPR003439">
    <property type="entry name" value="ABC_transporter-like_ATP-bd"/>
</dbReference>
<dbReference type="Proteomes" id="UP000605361">
    <property type="component" value="Unassembled WGS sequence"/>
</dbReference>
<feature type="domain" description="ABC transporter" evidence="4">
    <location>
        <begin position="53"/>
        <end position="156"/>
    </location>
</feature>
<keyword evidence="1" id="KW-1003">Cell membrane</keyword>
<dbReference type="AlphaFoldDB" id="A0A931A7W0"/>
<reference evidence="5" key="1">
    <citation type="submission" date="2020-11" db="EMBL/GenBank/DDBJ databases">
        <title>Whole-genome analyses of Nonomuraea sp. K274.</title>
        <authorList>
            <person name="Veyisoglu A."/>
        </authorList>
    </citation>
    <scope>NUCLEOTIDE SEQUENCE</scope>
    <source>
        <strain evidence="5">K274</strain>
    </source>
</reference>
<dbReference type="GO" id="GO:0055052">
    <property type="term" value="C:ATP-binding cassette (ABC) transporter complex, substrate-binding subunit-containing"/>
    <property type="evidence" value="ECO:0007669"/>
    <property type="project" value="TreeGrafter"/>
</dbReference>
<dbReference type="InterPro" id="IPR047641">
    <property type="entry name" value="ABC_transpr_MalK/UgpC-like"/>
</dbReference>
<dbReference type="SUPFAM" id="SSF52540">
    <property type="entry name" value="P-loop containing nucleoside triphosphate hydrolases"/>
    <property type="match status" value="1"/>
</dbReference>
<evidence type="ECO:0000256" key="3">
    <source>
        <dbReference type="ARBA" id="ARBA00023136"/>
    </source>
</evidence>
<dbReference type="EMBL" id="JADOGI010000033">
    <property type="protein sequence ID" value="MBF8186808.1"/>
    <property type="molecule type" value="Genomic_DNA"/>
</dbReference>
<comment type="caution">
    <text evidence="5">The sequence shown here is derived from an EMBL/GenBank/DDBJ whole genome shotgun (WGS) entry which is preliminary data.</text>
</comment>
<keyword evidence="5" id="KW-0547">Nucleotide-binding</keyword>
<keyword evidence="6" id="KW-1185">Reference proteome</keyword>
<proteinExistence type="predicted"/>
<evidence type="ECO:0000256" key="1">
    <source>
        <dbReference type="ARBA" id="ARBA00022475"/>
    </source>
</evidence>
<dbReference type="PANTHER" id="PTHR43875">
    <property type="entry name" value="MALTODEXTRIN IMPORT ATP-BINDING PROTEIN MSMX"/>
    <property type="match status" value="1"/>
</dbReference>
<name>A0A931A7W0_9ACTN</name>
<dbReference type="GO" id="GO:0016887">
    <property type="term" value="F:ATP hydrolysis activity"/>
    <property type="evidence" value="ECO:0007669"/>
    <property type="project" value="InterPro"/>
</dbReference>
<keyword evidence="2" id="KW-1278">Translocase</keyword>
<dbReference type="Pfam" id="PF00005">
    <property type="entry name" value="ABC_tran"/>
    <property type="match status" value="1"/>
</dbReference>
<dbReference type="PANTHER" id="PTHR43875:SF15">
    <property type="entry name" value="TREHALOSE IMPORT ATP-BINDING PROTEIN SUGC"/>
    <property type="match status" value="1"/>
</dbReference>
<evidence type="ECO:0000313" key="5">
    <source>
        <dbReference type="EMBL" id="MBF8186808.1"/>
    </source>
</evidence>
<evidence type="ECO:0000259" key="4">
    <source>
        <dbReference type="Pfam" id="PF00005"/>
    </source>
</evidence>
<evidence type="ECO:0000313" key="6">
    <source>
        <dbReference type="Proteomes" id="UP000605361"/>
    </source>
</evidence>
<sequence length="216" mass="22916">MTAVVEVPLLELSGLVWETHGSRRGLSPDPLTVDSGHTAVVVAGHSCEADAFADVLLGLEMPVRGQIKIGDQEIAMRPPEERELGLVPAGAGLLPHLTVEKNLALAASDGLAPSFAQGRVAFMARRMGIQGFLRSRPHELAHDERLSVALARAMCRFVPVRVMVIEDRTGSGPCHAAVSAALGAELAVLVVTDDRTRVASLASPSHFWEVADVVEP</sequence>
<dbReference type="GO" id="GO:0005524">
    <property type="term" value="F:ATP binding"/>
    <property type="evidence" value="ECO:0007669"/>
    <property type="project" value="UniProtKB-KW"/>
</dbReference>